<feature type="transmembrane region" description="Helical" evidence="6">
    <location>
        <begin position="165"/>
        <end position="192"/>
    </location>
</feature>
<organism evidence="7 8">
    <name type="scientific">Candolleomyces aberdarensis</name>
    <dbReference type="NCBI Taxonomy" id="2316362"/>
    <lineage>
        <taxon>Eukaryota</taxon>
        <taxon>Fungi</taxon>
        <taxon>Dikarya</taxon>
        <taxon>Basidiomycota</taxon>
        <taxon>Agaricomycotina</taxon>
        <taxon>Agaricomycetes</taxon>
        <taxon>Agaricomycetidae</taxon>
        <taxon>Agaricales</taxon>
        <taxon>Agaricineae</taxon>
        <taxon>Psathyrellaceae</taxon>
        <taxon>Candolleomyces</taxon>
    </lineage>
</organism>
<dbReference type="SMART" id="SM01417">
    <property type="entry name" value="Solute_trans_a"/>
    <property type="match status" value="1"/>
</dbReference>
<evidence type="ECO:0000313" key="7">
    <source>
        <dbReference type="EMBL" id="RXW12062.1"/>
    </source>
</evidence>
<protein>
    <recommendedName>
        <fullName evidence="9">Transmembrane protein</fullName>
    </recommendedName>
</protein>
<dbReference type="STRING" id="2316362.A0A4Q2D040"/>
<feature type="region of interest" description="Disordered" evidence="5">
    <location>
        <begin position="376"/>
        <end position="421"/>
    </location>
</feature>
<dbReference type="Pfam" id="PF03619">
    <property type="entry name" value="Solute_trans_a"/>
    <property type="match status" value="1"/>
</dbReference>
<feature type="compositionally biased region" description="Polar residues" evidence="5">
    <location>
        <begin position="380"/>
        <end position="394"/>
    </location>
</feature>
<evidence type="ECO:0000256" key="2">
    <source>
        <dbReference type="ARBA" id="ARBA00022692"/>
    </source>
</evidence>
<sequence length="615" mass="69315">MSFVAIWKHCRNYTNPRQQRQILRILYMPPVYGIISFLSYRFFRYYIYYSFVYIAYETKAITLSAFLMLIIEYVAATAVGNSANNAIERKDKRPLPIPAHQGTSLLGLVRYNSTDSRNEQAYFMYTVKWSVLQYIIIRPAASITGIVCEHFKVLCMTEGYTLKYAAVYIECINFISISIALYGLLVFCGLVAEELKGKRPVAKFLAIKLVVMFTFYQMFVFHWLEGRVIHETTYWTTTNIANGLNALAICVEMVFFAALMFWAYTWKEYKIKEGEKHTSIWKPLWDSINMMDFVREIGHSLRFFFCGKRHHDASTGGVPLTKLRSTDSQNHHRGGGTGVGPRVAKSSGYNAYGGSPTQRLSFAQAFGLEPVDRSYARPYSNRQSPVNSNDNVNRTYGAGEGGGAAPSLKKAAPYGHGQYMGGDKEEREILTHGMSPLASAKGDDALQKQQQLHQQQGKYGSQQTTYVVGVDEMRGKASEETRPSSGEGEDDDGGVDLGYYQSAYGGVEDDRQQTSYPPQQQRQQGYPPPPPRQQQQAYHPQQLQPQMRTYPPQTRQLAYNQQQPIPPSLQPQQPQSAWSTQQHLQPPRNHYDSSGGGGGGGQRESYGSWAGPRAI</sequence>
<dbReference type="GO" id="GO:0016020">
    <property type="term" value="C:membrane"/>
    <property type="evidence" value="ECO:0007669"/>
    <property type="project" value="UniProtKB-SubCell"/>
</dbReference>
<feature type="region of interest" description="Disordered" evidence="5">
    <location>
        <begin position="437"/>
        <end position="615"/>
    </location>
</feature>
<dbReference type="OrthoDB" id="5348404at2759"/>
<feature type="transmembrane region" description="Helical" evidence="6">
    <location>
        <begin position="21"/>
        <end position="40"/>
    </location>
</feature>
<evidence type="ECO:0000313" key="8">
    <source>
        <dbReference type="Proteomes" id="UP000290288"/>
    </source>
</evidence>
<gene>
    <name evidence="7" type="ORF">EST38_g13792</name>
</gene>
<feature type="compositionally biased region" description="Low complexity" evidence="5">
    <location>
        <begin position="513"/>
        <end position="525"/>
    </location>
</feature>
<evidence type="ECO:0008006" key="9">
    <source>
        <dbReference type="Google" id="ProtNLM"/>
    </source>
</evidence>
<evidence type="ECO:0000256" key="4">
    <source>
        <dbReference type="ARBA" id="ARBA00023136"/>
    </source>
</evidence>
<keyword evidence="3 6" id="KW-1133">Transmembrane helix</keyword>
<evidence type="ECO:0000256" key="6">
    <source>
        <dbReference type="SAM" id="Phobius"/>
    </source>
</evidence>
<feature type="compositionally biased region" description="Polar residues" evidence="5">
    <location>
        <begin position="551"/>
        <end position="560"/>
    </location>
</feature>
<feature type="compositionally biased region" description="Low complexity" evidence="5">
    <location>
        <begin position="533"/>
        <end position="546"/>
    </location>
</feature>
<feature type="transmembrane region" description="Helical" evidence="6">
    <location>
        <begin position="60"/>
        <end position="83"/>
    </location>
</feature>
<keyword evidence="4 6" id="KW-0472">Membrane</keyword>
<comment type="subcellular location">
    <subcellularLocation>
        <location evidence="1">Membrane</location>
        <topology evidence="1">Multi-pass membrane protein</topology>
    </subcellularLocation>
</comment>
<evidence type="ECO:0000256" key="3">
    <source>
        <dbReference type="ARBA" id="ARBA00022989"/>
    </source>
</evidence>
<comment type="caution">
    <text evidence="7">The sequence shown here is derived from an EMBL/GenBank/DDBJ whole genome shotgun (WGS) entry which is preliminary data.</text>
</comment>
<feature type="compositionally biased region" description="Low complexity" evidence="5">
    <location>
        <begin position="447"/>
        <end position="466"/>
    </location>
</feature>
<evidence type="ECO:0000256" key="1">
    <source>
        <dbReference type="ARBA" id="ARBA00004141"/>
    </source>
</evidence>
<dbReference type="AlphaFoldDB" id="A0A4Q2D040"/>
<name>A0A4Q2D040_9AGAR</name>
<keyword evidence="2 6" id="KW-0812">Transmembrane</keyword>
<feature type="transmembrane region" description="Helical" evidence="6">
    <location>
        <begin position="244"/>
        <end position="266"/>
    </location>
</feature>
<proteinExistence type="predicted"/>
<dbReference type="PANTHER" id="PTHR23423">
    <property type="entry name" value="ORGANIC SOLUTE TRANSPORTER-RELATED"/>
    <property type="match status" value="1"/>
</dbReference>
<feature type="compositionally biased region" description="Basic and acidic residues" evidence="5">
    <location>
        <begin position="471"/>
        <end position="482"/>
    </location>
</feature>
<evidence type="ECO:0000256" key="5">
    <source>
        <dbReference type="SAM" id="MobiDB-lite"/>
    </source>
</evidence>
<dbReference type="InterPro" id="IPR005178">
    <property type="entry name" value="Ostalpha/TMEM184C"/>
</dbReference>
<dbReference type="EMBL" id="SDEE01001433">
    <property type="protein sequence ID" value="RXW12062.1"/>
    <property type="molecule type" value="Genomic_DNA"/>
</dbReference>
<reference evidence="7 8" key="1">
    <citation type="submission" date="2019-01" db="EMBL/GenBank/DDBJ databases">
        <title>Draft genome sequence of Psathyrella aberdarensis IHI B618.</title>
        <authorList>
            <person name="Buettner E."/>
            <person name="Kellner H."/>
        </authorList>
    </citation>
    <scope>NUCLEOTIDE SEQUENCE [LARGE SCALE GENOMIC DNA]</scope>
    <source>
        <strain evidence="7 8">IHI B618</strain>
    </source>
</reference>
<feature type="region of interest" description="Disordered" evidence="5">
    <location>
        <begin position="316"/>
        <end position="350"/>
    </location>
</feature>
<accession>A0A4Q2D040</accession>
<dbReference type="Proteomes" id="UP000290288">
    <property type="component" value="Unassembled WGS sequence"/>
</dbReference>
<keyword evidence="8" id="KW-1185">Reference proteome</keyword>
<feature type="transmembrane region" description="Helical" evidence="6">
    <location>
        <begin position="204"/>
        <end position="224"/>
    </location>
</feature>